<dbReference type="AlphaFoldDB" id="A0AAW1GCL2"/>
<evidence type="ECO:0000313" key="2">
    <source>
        <dbReference type="Proteomes" id="UP001458880"/>
    </source>
</evidence>
<dbReference type="Gene3D" id="3.20.20.520">
    <property type="entry name" value="Glycosyl hydrolase family 115"/>
    <property type="match status" value="3"/>
</dbReference>
<comment type="caution">
    <text evidence="1">The sequence shown here is derived from an EMBL/GenBank/DDBJ whole genome shotgun (WGS) entry which is preliminary data.</text>
</comment>
<keyword evidence="1" id="KW-0378">Hydrolase</keyword>
<dbReference type="PANTHER" id="PTHR37842">
    <property type="match status" value="1"/>
</dbReference>
<dbReference type="InterPro" id="IPR031924">
    <property type="entry name" value="GH115"/>
</dbReference>
<dbReference type="GO" id="GO:0016787">
    <property type="term" value="F:hydrolase activity"/>
    <property type="evidence" value="ECO:0007669"/>
    <property type="project" value="UniProtKB-KW"/>
</dbReference>
<accession>A0AAW1GCL2</accession>
<gene>
    <name evidence="1" type="ORF">QE152_g41535</name>
</gene>
<dbReference type="PANTHER" id="PTHR37842:SF2">
    <property type="entry name" value="GYLCOSYL HYDROLASE 115 C-TERMINAL DOMAIN-CONTAINING PROTEIN"/>
    <property type="match status" value="1"/>
</dbReference>
<name>A0AAW1GCL2_POPJA</name>
<keyword evidence="2" id="KW-1185">Reference proteome</keyword>
<feature type="non-terminal residue" evidence="1">
    <location>
        <position position="1"/>
    </location>
</feature>
<dbReference type="Proteomes" id="UP001458880">
    <property type="component" value="Unassembled WGS sequence"/>
</dbReference>
<proteinExistence type="predicted"/>
<evidence type="ECO:0000313" key="1">
    <source>
        <dbReference type="EMBL" id="KAK9659817.1"/>
    </source>
</evidence>
<sequence>VFELLLRLKGNFIWPAMWGSAFYDDDPFNGPLADEMGIVVGTSHHEPMGRAHAEWKRYGNGEWNFGSNATVLKQFWAGGMERMKEWEKVFELLLRLKGNFIWPAMWGSAFYDDDPFNGPLADEMGIVVGTSHHEPMGRAHAEWKRPLADEMGIVVGTSHHEPMGRAHAEWKRYGNGEWNFGSNATVLKQFWAGGMERMKEWEKVVTIG</sequence>
<dbReference type="EMBL" id="JASPKY010004778">
    <property type="protein sequence ID" value="KAK9659817.1"/>
    <property type="molecule type" value="Genomic_DNA"/>
</dbReference>
<protein>
    <submittedName>
        <fullName evidence="1">Glycosyl hydrolase family 115</fullName>
    </submittedName>
</protein>
<dbReference type="InterPro" id="IPR042301">
    <property type="entry name" value="GH115_sf"/>
</dbReference>
<reference evidence="1 2" key="1">
    <citation type="journal article" date="2024" name="BMC Genomics">
        <title>De novo assembly and annotation of Popillia japonica's genome with initial clues to its potential as an invasive pest.</title>
        <authorList>
            <person name="Cucini C."/>
            <person name="Boschi S."/>
            <person name="Funari R."/>
            <person name="Cardaioli E."/>
            <person name="Iannotti N."/>
            <person name="Marturano G."/>
            <person name="Paoli F."/>
            <person name="Bruttini M."/>
            <person name="Carapelli A."/>
            <person name="Frati F."/>
            <person name="Nardi F."/>
        </authorList>
    </citation>
    <scope>NUCLEOTIDE SEQUENCE [LARGE SCALE GENOMIC DNA]</scope>
    <source>
        <strain evidence="1">DMR45628</strain>
    </source>
</reference>
<dbReference type="Pfam" id="PF15979">
    <property type="entry name" value="Glyco_hydro_115"/>
    <property type="match status" value="2"/>
</dbReference>
<feature type="non-terminal residue" evidence="1">
    <location>
        <position position="208"/>
    </location>
</feature>
<organism evidence="1 2">
    <name type="scientific">Popillia japonica</name>
    <name type="common">Japanese beetle</name>
    <dbReference type="NCBI Taxonomy" id="7064"/>
    <lineage>
        <taxon>Eukaryota</taxon>
        <taxon>Metazoa</taxon>
        <taxon>Ecdysozoa</taxon>
        <taxon>Arthropoda</taxon>
        <taxon>Hexapoda</taxon>
        <taxon>Insecta</taxon>
        <taxon>Pterygota</taxon>
        <taxon>Neoptera</taxon>
        <taxon>Endopterygota</taxon>
        <taxon>Coleoptera</taxon>
        <taxon>Polyphaga</taxon>
        <taxon>Scarabaeiformia</taxon>
        <taxon>Scarabaeidae</taxon>
        <taxon>Rutelinae</taxon>
        <taxon>Popillia</taxon>
    </lineage>
</organism>